<dbReference type="PANTHER" id="PTHR35279:SF1">
    <property type="entry name" value="ARABINANASE_LEVANSUCRASE_INVERTASE"/>
    <property type="match status" value="1"/>
</dbReference>
<dbReference type="Gene3D" id="2.115.10.20">
    <property type="entry name" value="Glycosyl hydrolase domain, family 43"/>
    <property type="match status" value="2"/>
</dbReference>
<protein>
    <recommendedName>
        <fullName evidence="4">Glycosyl hydrolase family 32 N-terminal domain-containing protein</fullName>
    </recommendedName>
</protein>
<dbReference type="SUPFAM" id="SSF75005">
    <property type="entry name" value="Arabinanase/levansucrase/invertase"/>
    <property type="match status" value="2"/>
</dbReference>
<evidence type="ECO:0000313" key="2">
    <source>
        <dbReference type="EnsemblPlants" id="OGLUM08G16440.3"/>
    </source>
</evidence>
<dbReference type="AlphaFoldDB" id="A0A0E0AVQ1"/>
<reference evidence="2" key="1">
    <citation type="submission" date="2015-04" db="UniProtKB">
        <authorList>
            <consortium name="EnsemblPlants"/>
        </authorList>
    </citation>
    <scope>IDENTIFICATION</scope>
</reference>
<reference evidence="2" key="2">
    <citation type="submission" date="2018-05" db="EMBL/GenBank/DDBJ databases">
        <title>OgluRS3 (Oryza glumaepatula Reference Sequence Version 3).</title>
        <authorList>
            <person name="Zhang J."/>
            <person name="Kudrna D."/>
            <person name="Lee S."/>
            <person name="Talag J."/>
            <person name="Welchert J."/>
            <person name="Wing R.A."/>
        </authorList>
    </citation>
    <scope>NUCLEOTIDE SEQUENCE [LARGE SCALE GENOMIC DNA]</scope>
</reference>
<keyword evidence="3" id="KW-1185">Reference proteome</keyword>
<accession>A0A0E0AVQ1</accession>
<feature type="transmembrane region" description="Helical" evidence="1">
    <location>
        <begin position="375"/>
        <end position="396"/>
    </location>
</feature>
<keyword evidence="1" id="KW-1133">Transmembrane helix</keyword>
<keyword evidence="1" id="KW-0812">Transmembrane</keyword>
<sequence length="449" mass="48984">MLTAAPLLSPPPPPPRCHVAIPLRCHAPTQQVAAAAADRGLLLRGAGSPVVKRAPGGWLLWYQCGARVALAASTDGLRWGPPVEPDPLVASTDWWAFDTAAVRPSDVLLFSGPDASARSGFPSSAVYWLYYSGSTDERFGSPFPAAAAAAAEDVPALPGLAISQDGRHWARIEGDHHTGALLGVGEEEEGGDPRRGWEARCVAAPKVVLHAEGDLRMYYHSFDEMSQRHAIGLARSKDGVRWRKAGKVLEGGKAGSFDEGGVRHGHVVRDRAAGRYVMVYEGVDANGRVSIGMAVSEDGLKGWRRSSELPILRPSDDDEGWDSTVVGSPCLVQMDGAYDWRMYYTGVGRDGEAAIGMAYSEGHGLQKFEKWDAVLIVPLMALWVTGSIPILANLFFSRRITTTVKCWKEEKNKQLKLRSKWQVLMIDKNRLNTPIYQDRIFVENMHACT</sequence>
<evidence type="ECO:0000256" key="1">
    <source>
        <dbReference type="SAM" id="Phobius"/>
    </source>
</evidence>
<dbReference type="Gramene" id="OGLUM08G16440.3">
    <property type="protein sequence ID" value="OGLUM08G16440.3"/>
    <property type="gene ID" value="OGLUM08G16440"/>
</dbReference>
<dbReference type="PANTHER" id="PTHR35279">
    <property type="match status" value="1"/>
</dbReference>
<keyword evidence="1" id="KW-0472">Membrane</keyword>
<evidence type="ECO:0008006" key="4">
    <source>
        <dbReference type="Google" id="ProtNLM"/>
    </source>
</evidence>
<evidence type="ECO:0000313" key="3">
    <source>
        <dbReference type="Proteomes" id="UP000026961"/>
    </source>
</evidence>
<dbReference type="eggNOG" id="KOG2084">
    <property type="taxonomic scope" value="Eukaryota"/>
</dbReference>
<dbReference type="STRING" id="40148.A0A0E0AVQ1"/>
<dbReference type="EnsemblPlants" id="OGLUM08G16440.3">
    <property type="protein sequence ID" value="OGLUM08G16440.3"/>
    <property type="gene ID" value="OGLUM08G16440"/>
</dbReference>
<dbReference type="Proteomes" id="UP000026961">
    <property type="component" value="Chromosome 8"/>
</dbReference>
<dbReference type="InterPro" id="IPR023296">
    <property type="entry name" value="Glyco_hydro_beta-prop_sf"/>
</dbReference>
<proteinExistence type="predicted"/>
<name>A0A0E0AVQ1_9ORYZ</name>
<organism evidence="2">
    <name type="scientific">Oryza glumipatula</name>
    <dbReference type="NCBI Taxonomy" id="40148"/>
    <lineage>
        <taxon>Eukaryota</taxon>
        <taxon>Viridiplantae</taxon>
        <taxon>Streptophyta</taxon>
        <taxon>Embryophyta</taxon>
        <taxon>Tracheophyta</taxon>
        <taxon>Spermatophyta</taxon>
        <taxon>Magnoliopsida</taxon>
        <taxon>Liliopsida</taxon>
        <taxon>Poales</taxon>
        <taxon>Poaceae</taxon>
        <taxon>BOP clade</taxon>
        <taxon>Oryzoideae</taxon>
        <taxon>Oryzeae</taxon>
        <taxon>Oryzinae</taxon>
        <taxon>Oryza</taxon>
    </lineage>
</organism>